<dbReference type="PANTHER" id="PTHR30203:SF33">
    <property type="entry name" value="BLR4455 PROTEIN"/>
    <property type="match status" value="1"/>
</dbReference>
<name>A0A518JNU1_9BACT</name>
<evidence type="ECO:0000313" key="2">
    <source>
        <dbReference type="EMBL" id="QDV67212.1"/>
    </source>
</evidence>
<dbReference type="SUPFAM" id="SSF56954">
    <property type="entry name" value="Outer membrane efflux proteins (OEP)"/>
    <property type="match status" value="1"/>
</dbReference>
<dbReference type="EMBL" id="CP036348">
    <property type="protein sequence ID" value="QDV67212.1"/>
    <property type="molecule type" value="Genomic_DNA"/>
</dbReference>
<reference evidence="2 3" key="1">
    <citation type="submission" date="2019-02" db="EMBL/GenBank/DDBJ databases">
        <title>Deep-cultivation of Planctomycetes and their phenomic and genomic characterization uncovers novel biology.</title>
        <authorList>
            <person name="Wiegand S."/>
            <person name="Jogler M."/>
            <person name="Boedeker C."/>
            <person name="Pinto D."/>
            <person name="Vollmers J."/>
            <person name="Rivas-Marin E."/>
            <person name="Kohn T."/>
            <person name="Peeters S.H."/>
            <person name="Heuer A."/>
            <person name="Rast P."/>
            <person name="Oberbeckmann S."/>
            <person name="Bunk B."/>
            <person name="Jeske O."/>
            <person name="Meyerdierks A."/>
            <person name="Storesund J.E."/>
            <person name="Kallscheuer N."/>
            <person name="Luecker S."/>
            <person name="Lage O.M."/>
            <person name="Pohl T."/>
            <person name="Merkel B.J."/>
            <person name="Hornburger P."/>
            <person name="Mueller R.-W."/>
            <person name="Bruemmer F."/>
            <person name="Labrenz M."/>
            <person name="Spormann A.M."/>
            <person name="Op den Camp H."/>
            <person name="Overmann J."/>
            <person name="Amann R."/>
            <person name="Jetten M.S.M."/>
            <person name="Mascher T."/>
            <person name="Medema M.H."/>
            <person name="Devos D.P."/>
            <person name="Kaster A.-K."/>
            <person name="Ovreas L."/>
            <person name="Rohde M."/>
            <person name="Galperin M.Y."/>
            <person name="Jogler C."/>
        </authorList>
    </citation>
    <scope>NUCLEOTIDE SEQUENCE [LARGE SCALE GENOMIC DNA]</scope>
    <source>
        <strain evidence="2 3">Poly24</strain>
    </source>
</reference>
<dbReference type="PANTHER" id="PTHR30203">
    <property type="entry name" value="OUTER MEMBRANE CATION EFFLUX PROTEIN"/>
    <property type="match status" value="1"/>
</dbReference>
<accession>A0A518JNU1</accession>
<gene>
    <name evidence="2" type="ORF">Poly24_09050</name>
</gene>
<dbReference type="KEGG" id="rcf:Poly24_09050"/>
<keyword evidence="3" id="KW-1185">Reference proteome</keyword>
<protein>
    <recommendedName>
        <fullName evidence="4">Outer membrane efflux protein</fullName>
    </recommendedName>
</protein>
<organism evidence="2 3">
    <name type="scientific">Rosistilla carotiformis</name>
    <dbReference type="NCBI Taxonomy" id="2528017"/>
    <lineage>
        <taxon>Bacteria</taxon>
        <taxon>Pseudomonadati</taxon>
        <taxon>Planctomycetota</taxon>
        <taxon>Planctomycetia</taxon>
        <taxon>Pirellulales</taxon>
        <taxon>Pirellulaceae</taxon>
        <taxon>Rosistilla</taxon>
    </lineage>
</organism>
<evidence type="ECO:0008006" key="4">
    <source>
        <dbReference type="Google" id="ProtNLM"/>
    </source>
</evidence>
<dbReference type="InterPro" id="IPR010131">
    <property type="entry name" value="MdtP/NodT-like"/>
</dbReference>
<keyword evidence="1" id="KW-0175">Coiled coil</keyword>
<dbReference type="AlphaFoldDB" id="A0A518JNU1"/>
<proteinExistence type="predicted"/>
<dbReference type="Proteomes" id="UP000315082">
    <property type="component" value="Chromosome"/>
</dbReference>
<evidence type="ECO:0000313" key="3">
    <source>
        <dbReference type="Proteomes" id="UP000315082"/>
    </source>
</evidence>
<feature type="coiled-coil region" evidence="1">
    <location>
        <begin position="359"/>
        <end position="386"/>
    </location>
</feature>
<evidence type="ECO:0000256" key="1">
    <source>
        <dbReference type="SAM" id="Coils"/>
    </source>
</evidence>
<dbReference type="Gene3D" id="1.20.1600.10">
    <property type="entry name" value="Outer membrane efflux proteins (OEP)"/>
    <property type="match status" value="1"/>
</dbReference>
<sequence length="930" mass="103329">MAADNQTVLFVRPTIAAMLRSSTIVLLIASVVLGNAGCNRALYRKKADREAYNLIDEKVCHSGEDPGHALRIEIDSHSRMFDPFDPDRPPMPKDDPKSNTYMNCVDGKRGYPLWHANGDTNTAENPDWWRFLPLDERGVLVLDSDTAFQLARLNSPGYQEELETLYLSALDVSSERFRFDTQFFGGFQSFYTADGRLRSGDGESSSNLAIGPYSTGQRPWSMQRSFTTGADLVVGMANSIVWEFSGPNTQSASTVLDFTLIQPLLRGAGRDRVMERLTLSERRLLANVRAFERYRRSFYLSITTGRSVDSGPSRSGGVFGVGLEGFSGLGGGFAGLGGGGNAGIGNGGGVAQAGGFLGLLQDQLQIQNQEENVARLRENLLLLNDTLVEMLTTIPLDQEAIPRQRLQVAQAQQALLSAQSQLVSQQAAFNASVDSFLGDLGLPPYLCVEIRDPVLNQFQLISPDLKNRRNEIADIRTRVGNINTKLLLSGKEVINPTTNLPELKIVWDEQVAESLQQLQAQLAPIAALQQTFIQTDLPNIQRDIEALAAAVPDRQRASSQLLEIYQREKDQICTLLPLTMVDESLFDPADFERIGDGLVEDFNKLESRMKAYAIEIKSIDEGLQELVHSRDSQQAIQQADRQGGLSEQIRDKGILAAQDLIAAIGEDVLAMQLIQARARIESVSLPEVDISAPQALEIARQQRRDWANARASLVDSWRLIEFNADNLESSLDITFSGDIQNTDSNPFKLRGDAGRLRAGLQWDAPLTRLQERNTYRQSLIEYQQARRNYYQYEDGVWQLLRGQIRQLRANQVNFELQRSAVRMAAEQISLNEDLRLLREARGLSSGPTAARDIIFALSDLLNAQNGFLNIWVNYEVVRRNLDLDMGTMELTPDGYWIDPGVIRADTVGSINRFSGNTPGMIVEATDINLP</sequence>